<dbReference type="PANTHER" id="PTHR39431:SF1">
    <property type="entry name" value="FRPA_C-RELATED PROTEIN"/>
    <property type="match status" value="1"/>
</dbReference>
<evidence type="ECO:0008006" key="4">
    <source>
        <dbReference type="Google" id="ProtNLM"/>
    </source>
</evidence>
<feature type="compositionally biased region" description="Basic and acidic residues" evidence="1">
    <location>
        <begin position="317"/>
        <end position="327"/>
    </location>
</feature>
<comment type="caution">
    <text evidence="2">The sequence shown here is derived from an EMBL/GenBank/DDBJ whole genome shotgun (WGS) entry which is preliminary data.</text>
</comment>
<evidence type="ECO:0000313" key="3">
    <source>
        <dbReference type="Proteomes" id="UP001165384"/>
    </source>
</evidence>
<dbReference type="EMBL" id="JAKLTN010000001">
    <property type="protein sequence ID" value="MCG2575845.1"/>
    <property type="molecule type" value="Genomic_DNA"/>
</dbReference>
<gene>
    <name evidence="2" type="ORF">LZ012_02410</name>
</gene>
<feature type="compositionally biased region" description="Polar residues" evidence="1">
    <location>
        <begin position="1"/>
        <end position="12"/>
    </location>
</feature>
<feature type="region of interest" description="Disordered" evidence="1">
    <location>
        <begin position="1"/>
        <end position="27"/>
    </location>
</feature>
<dbReference type="RefSeq" id="WP_275707185.1">
    <property type="nucleotide sequence ID" value="NZ_JAKLTN010000001.1"/>
</dbReference>
<accession>A0ABS9JY59</accession>
<feature type="compositionally biased region" description="Basic and acidic residues" evidence="1">
    <location>
        <begin position="13"/>
        <end position="22"/>
    </location>
</feature>
<organism evidence="2 3">
    <name type="scientific">Dechloromonas hankyongensis</name>
    <dbReference type="NCBI Taxonomy" id="2908002"/>
    <lineage>
        <taxon>Bacteria</taxon>
        <taxon>Pseudomonadati</taxon>
        <taxon>Pseudomonadota</taxon>
        <taxon>Betaproteobacteria</taxon>
        <taxon>Rhodocyclales</taxon>
        <taxon>Azonexaceae</taxon>
        <taxon>Dechloromonas</taxon>
    </lineage>
</organism>
<proteinExistence type="predicted"/>
<name>A0ABS9JY59_9RHOO</name>
<dbReference type="PANTHER" id="PTHR39431">
    <property type="entry name" value="FRPA/C-RELATED PROTEIN"/>
    <property type="match status" value="1"/>
</dbReference>
<evidence type="ECO:0000256" key="1">
    <source>
        <dbReference type="SAM" id="MobiDB-lite"/>
    </source>
</evidence>
<keyword evidence="3" id="KW-1185">Reference proteome</keyword>
<reference evidence="2" key="1">
    <citation type="submission" date="2022-01" db="EMBL/GenBank/DDBJ databases">
        <authorList>
            <person name="Jo J.-H."/>
            <person name="Im W.-T."/>
        </authorList>
    </citation>
    <scope>NUCLEOTIDE SEQUENCE</scope>
    <source>
        <strain evidence="2">XY25</strain>
    </source>
</reference>
<evidence type="ECO:0000313" key="2">
    <source>
        <dbReference type="EMBL" id="MCG2575845.1"/>
    </source>
</evidence>
<feature type="region of interest" description="Disordered" evidence="1">
    <location>
        <begin position="308"/>
        <end position="327"/>
    </location>
</feature>
<sequence>MKIQDSSVQLSASHDERYERLTEATSTSSFRQVFNSLAQPTNDDAGEARKRVEKLLQSLVDAILAALDGKKCKENFAAVDALPEQQTPVSREREMTWSSHVVQTVSESERTNVCGKGCVQTEDGRQIQFDYSLNLKRDYQSKSSFDDSATIALKDPLMISFDGKSAELSASRINFDLDADGKAEEIPGFGQGSGFLVFDRNGNGKADDGRELFGVASGNGFADLAKLDDNHNGWIDENDAAFKRLAVWSGDGFQSLAQRGVGALYTGAVEAPFSLKTDDNTLLGEIRAAGIYLTEAGEVGHLQQVDLAVSGPTGGKPEPDEGQRLSA</sequence>
<dbReference type="Proteomes" id="UP001165384">
    <property type="component" value="Unassembled WGS sequence"/>
</dbReference>
<protein>
    <recommendedName>
        <fullName evidence="4">VCBS repeat-containing protein</fullName>
    </recommendedName>
</protein>